<evidence type="ECO:0000313" key="9">
    <source>
        <dbReference type="Proteomes" id="UP001337723"/>
    </source>
</evidence>
<name>A0AA48KJ99_9RHOB</name>
<feature type="transmembrane region" description="Helical" evidence="7">
    <location>
        <begin position="44"/>
        <end position="67"/>
    </location>
</feature>
<feature type="transmembrane region" description="Helical" evidence="7">
    <location>
        <begin position="208"/>
        <end position="230"/>
    </location>
</feature>
<feature type="transmembrane region" description="Helical" evidence="7">
    <location>
        <begin position="309"/>
        <end position="331"/>
    </location>
</feature>
<organism evidence="8 9">
    <name type="scientific">Roseicyclus marinus</name>
    <dbReference type="NCBI Taxonomy" id="2161673"/>
    <lineage>
        <taxon>Bacteria</taxon>
        <taxon>Pseudomonadati</taxon>
        <taxon>Pseudomonadota</taxon>
        <taxon>Alphaproteobacteria</taxon>
        <taxon>Rhodobacterales</taxon>
        <taxon>Roseobacteraceae</taxon>
        <taxon>Roseicyclus</taxon>
    </lineage>
</organism>
<dbReference type="GO" id="GO:0005886">
    <property type="term" value="C:plasma membrane"/>
    <property type="evidence" value="ECO:0007669"/>
    <property type="project" value="UniProtKB-SubCell"/>
</dbReference>
<dbReference type="PANTHER" id="PTHR23513:SF11">
    <property type="entry name" value="STAPHYLOFERRIN A TRANSPORTER"/>
    <property type="match status" value="1"/>
</dbReference>
<keyword evidence="6 7" id="KW-0472">Membrane</keyword>
<evidence type="ECO:0000256" key="7">
    <source>
        <dbReference type="SAM" id="Phobius"/>
    </source>
</evidence>
<evidence type="ECO:0000256" key="6">
    <source>
        <dbReference type="ARBA" id="ARBA00023136"/>
    </source>
</evidence>
<feature type="transmembrane region" description="Helical" evidence="7">
    <location>
        <begin position="368"/>
        <end position="391"/>
    </location>
</feature>
<dbReference type="InterPro" id="IPR010290">
    <property type="entry name" value="TM_effector"/>
</dbReference>
<feature type="transmembrane region" description="Helical" evidence="7">
    <location>
        <begin position="250"/>
        <end position="270"/>
    </location>
</feature>
<proteinExistence type="predicted"/>
<keyword evidence="4 7" id="KW-0812">Transmembrane</keyword>
<dbReference type="AlphaFoldDB" id="A0AA48KJ99"/>
<dbReference type="InterPro" id="IPR036259">
    <property type="entry name" value="MFS_trans_sf"/>
</dbReference>
<keyword evidence="2" id="KW-0813">Transport</keyword>
<dbReference type="Gene3D" id="1.20.1250.20">
    <property type="entry name" value="MFS general substrate transporter like domains"/>
    <property type="match status" value="1"/>
</dbReference>
<evidence type="ECO:0000313" key="8">
    <source>
        <dbReference type="EMBL" id="BDW85964.1"/>
    </source>
</evidence>
<dbReference type="CDD" id="cd06173">
    <property type="entry name" value="MFS_MefA_like"/>
    <property type="match status" value="1"/>
</dbReference>
<gene>
    <name evidence="8" type="ORF">MACH21_21410</name>
</gene>
<reference evidence="8 9" key="1">
    <citation type="submission" date="2023-01" db="EMBL/GenBank/DDBJ databases">
        <title>Complete genome sequence of Roseicyclus marinus strain Dej080120_10.</title>
        <authorList>
            <person name="Ueki S."/>
            <person name="Maruyama F."/>
        </authorList>
    </citation>
    <scope>NUCLEOTIDE SEQUENCE [LARGE SCALE GENOMIC DNA]</scope>
    <source>
        <strain evidence="8 9">Dej080120_10</strain>
    </source>
</reference>
<sequence>MLAGGAFSNPQFRLFFLGIFFAVQAIWVQRVTLGWLAWERTGSAGFVGLVAGLSLAPTLILGPLFGVMADRVDIRRASLSTNGSMAAVLAALALALPWTGPVALVLAALAIGVISSAHHPVRMSLGPRLVPADMVQHVVSITALNFNLARLIAPVIAGWVIATAGAEVALWVSVACYMPMLIVLPRLSPRALPPRPRASILSDLLDGLRYALTAPLVRNALLLTLAFAMVVRGALEVLPVLADGAFGRGAAGLGMLTAAAGAGAISSAFLKAVGLGAFGARIAPAVLWAAMAGQGAVVAMGLAPVWPMALAATVVAGFCSTWVGVSMQAAIQTDLPDGYRGRVMSLWIVMGFGSVALGAFAVGGLAEWIGISAALVAGGLAGAVAQGAIILGMQRRG</sequence>
<dbReference type="KEGG" id="rmai:MACH21_21410"/>
<dbReference type="EMBL" id="AP027266">
    <property type="protein sequence ID" value="BDW85964.1"/>
    <property type="molecule type" value="Genomic_DNA"/>
</dbReference>
<feature type="transmembrane region" description="Helical" evidence="7">
    <location>
        <begin position="282"/>
        <end position="303"/>
    </location>
</feature>
<feature type="transmembrane region" description="Helical" evidence="7">
    <location>
        <begin position="12"/>
        <end position="38"/>
    </location>
</feature>
<protein>
    <submittedName>
        <fullName evidence="8">MFS transporter</fullName>
    </submittedName>
</protein>
<dbReference type="Pfam" id="PF05977">
    <property type="entry name" value="MFS_3"/>
    <property type="match status" value="1"/>
</dbReference>
<feature type="transmembrane region" description="Helical" evidence="7">
    <location>
        <begin position="343"/>
        <end position="362"/>
    </location>
</feature>
<evidence type="ECO:0000256" key="5">
    <source>
        <dbReference type="ARBA" id="ARBA00022989"/>
    </source>
</evidence>
<comment type="subcellular location">
    <subcellularLocation>
        <location evidence="1">Cell membrane</location>
        <topology evidence="1">Multi-pass membrane protein</topology>
    </subcellularLocation>
</comment>
<evidence type="ECO:0000256" key="4">
    <source>
        <dbReference type="ARBA" id="ARBA00022692"/>
    </source>
</evidence>
<keyword evidence="3" id="KW-1003">Cell membrane</keyword>
<keyword evidence="5 7" id="KW-1133">Transmembrane helix</keyword>
<evidence type="ECO:0000256" key="2">
    <source>
        <dbReference type="ARBA" id="ARBA00022448"/>
    </source>
</evidence>
<dbReference type="Proteomes" id="UP001337723">
    <property type="component" value="Chromosome"/>
</dbReference>
<evidence type="ECO:0000256" key="3">
    <source>
        <dbReference type="ARBA" id="ARBA00022475"/>
    </source>
</evidence>
<accession>A0AA48KJ99</accession>
<dbReference type="PANTHER" id="PTHR23513">
    <property type="entry name" value="INTEGRAL MEMBRANE EFFLUX PROTEIN-RELATED"/>
    <property type="match status" value="1"/>
</dbReference>
<dbReference type="SUPFAM" id="SSF103473">
    <property type="entry name" value="MFS general substrate transporter"/>
    <property type="match status" value="1"/>
</dbReference>
<evidence type="ECO:0000256" key="1">
    <source>
        <dbReference type="ARBA" id="ARBA00004651"/>
    </source>
</evidence>
<keyword evidence="9" id="KW-1185">Reference proteome</keyword>